<dbReference type="RefSeq" id="WP_203669427.1">
    <property type="nucleotide sequence ID" value="NZ_BONO01000023.1"/>
</dbReference>
<comment type="caution">
    <text evidence="1">The sequence shown here is derived from an EMBL/GenBank/DDBJ whole genome shotgun (WGS) entry which is preliminary data.</text>
</comment>
<organism evidence="1 2">
    <name type="scientific">Cellulomonas pakistanensis</name>
    <dbReference type="NCBI Taxonomy" id="992287"/>
    <lineage>
        <taxon>Bacteria</taxon>
        <taxon>Bacillati</taxon>
        <taxon>Actinomycetota</taxon>
        <taxon>Actinomycetes</taxon>
        <taxon>Micrococcales</taxon>
        <taxon>Cellulomonadaceae</taxon>
        <taxon>Cellulomonas</taxon>
    </lineage>
</organism>
<protein>
    <submittedName>
        <fullName evidence="1">Glycoside hydrolase</fullName>
    </submittedName>
</protein>
<name>A0A919PBC9_9CELL</name>
<evidence type="ECO:0000313" key="1">
    <source>
        <dbReference type="EMBL" id="GIG37431.1"/>
    </source>
</evidence>
<dbReference type="AlphaFoldDB" id="A0A919PBC9"/>
<dbReference type="SUPFAM" id="SSF48208">
    <property type="entry name" value="Six-hairpin glycosidases"/>
    <property type="match status" value="1"/>
</dbReference>
<reference evidence="1" key="1">
    <citation type="submission" date="2021-01" db="EMBL/GenBank/DDBJ databases">
        <title>Whole genome shotgun sequence of Cellulomonas pakistanensis NBRC 110800.</title>
        <authorList>
            <person name="Komaki H."/>
            <person name="Tamura T."/>
        </authorList>
    </citation>
    <scope>NUCLEOTIDE SEQUENCE</scope>
    <source>
        <strain evidence="1">NBRC 110800</strain>
    </source>
</reference>
<dbReference type="Gene3D" id="1.50.10.20">
    <property type="match status" value="1"/>
</dbReference>
<dbReference type="EMBL" id="BONO01000023">
    <property type="protein sequence ID" value="GIG37431.1"/>
    <property type="molecule type" value="Genomic_DNA"/>
</dbReference>
<accession>A0A919PBC9</accession>
<dbReference type="GO" id="GO:0005975">
    <property type="term" value="P:carbohydrate metabolic process"/>
    <property type="evidence" value="ECO:0007669"/>
    <property type="project" value="InterPro"/>
</dbReference>
<dbReference type="InterPro" id="IPR005198">
    <property type="entry name" value="Glyco_hydro_76"/>
</dbReference>
<sequence>MTTTDHPDAGRFADLAQQSLDDLFGAPWPQHLHNSHPTGTGTPETFNYWWLAHVVDARVDAWARTGDPRWLDRAAETARNIVERNGGSLFNDYFDDMLWFGLALLRLHDAGGDPRHRDDALAIWGHVVEHGWNDHQGASLAWRKQQLAYKNTPANGPLVILGLRLERALPAGTRDFREYAGTALAWLERTLVGPDGFVEDGVNREGDGRVDVQWRFTYNQGLYIGALVEWWHATGDATALDRAARTARTAVAELSDGVVFRDEGDGGDEGLFKGVFYRYLGTLLPHLPAGSPDRVALEEFVRAGTDALVEHGVHDGVLRPGNDWSRPTDEPIPYSTALSAIMALEQRWRVDAGYPVPAASAGAADRVAAAG</sequence>
<dbReference type="PANTHER" id="PTHR47791">
    <property type="entry name" value="MEIOTICALLY UP-REGULATED GENE 191 PROTEIN"/>
    <property type="match status" value="1"/>
</dbReference>
<dbReference type="PANTHER" id="PTHR47791:SF3">
    <property type="entry name" value="MEIOTICALLY UP-REGULATED GENE 191 PROTEIN"/>
    <property type="match status" value="1"/>
</dbReference>
<dbReference type="InterPro" id="IPR008928">
    <property type="entry name" value="6-hairpin_glycosidase_sf"/>
</dbReference>
<gene>
    <name evidence="1" type="ORF">Cpa01nite_28120</name>
</gene>
<dbReference type="InterPro" id="IPR053169">
    <property type="entry name" value="MUG_Protein"/>
</dbReference>
<keyword evidence="1" id="KW-0378">Hydrolase</keyword>
<evidence type="ECO:0000313" key="2">
    <source>
        <dbReference type="Proteomes" id="UP000642125"/>
    </source>
</evidence>
<keyword evidence="2" id="KW-1185">Reference proteome</keyword>
<proteinExistence type="predicted"/>
<dbReference type="Pfam" id="PF03663">
    <property type="entry name" value="Glyco_hydro_76"/>
    <property type="match status" value="1"/>
</dbReference>
<dbReference type="Proteomes" id="UP000642125">
    <property type="component" value="Unassembled WGS sequence"/>
</dbReference>
<dbReference type="GO" id="GO:0016787">
    <property type="term" value="F:hydrolase activity"/>
    <property type="evidence" value="ECO:0007669"/>
    <property type="project" value="UniProtKB-KW"/>
</dbReference>